<gene>
    <name evidence="1" type="ORF">AVDCRST_MAG93-4271</name>
</gene>
<reference evidence="1" key="1">
    <citation type="submission" date="2020-02" db="EMBL/GenBank/DDBJ databases">
        <authorList>
            <person name="Meier V. D."/>
        </authorList>
    </citation>
    <scope>NUCLEOTIDE SEQUENCE</scope>
    <source>
        <strain evidence="1">AVDCRST_MAG93</strain>
    </source>
</reference>
<proteinExistence type="predicted"/>
<dbReference type="EMBL" id="CADCTR010001437">
    <property type="protein sequence ID" value="CAA9296116.1"/>
    <property type="molecule type" value="Genomic_DNA"/>
</dbReference>
<feature type="non-terminal residue" evidence="1">
    <location>
        <position position="55"/>
    </location>
</feature>
<dbReference type="AlphaFoldDB" id="A0A6J4K5D2"/>
<protein>
    <submittedName>
        <fullName evidence="1">Uncharacterized protein</fullName>
    </submittedName>
</protein>
<evidence type="ECO:0000313" key="1">
    <source>
        <dbReference type="EMBL" id="CAA9296116.1"/>
    </source>
</evidence>
<name>A0A6J4K5D2_9CHLR</name>
<accession>A0A6J4K5D2</accession>
<organism evidence="1">
    <name type="scientific">uncultured Chloroflexia bacterium</name>
    <dbReference type="NCBI Taxonomy" id="1672391"/>
    <lineage>
        <taxon>Bacteria</taxon>
        <taxon>Bacillati</taxon>
        <taxon>Chloroflexota</taxon>
        <taxon>Chloroflexia</taxon>
        <taxon>environmental samples</taxon>
    </lineage>
</organism>
<sequence>MSQTIAINDSVERYIQSVTAAQERSDMRVSQTVTYDPAVIKALILEECGRQPKAG</sequence>